<dbReference type="SUPFAM" id="SSF51445">
    <property type="entry name" value="(Trans)glycosidases"/>
    <property type="match status" value="1"/>
</dbReference>
<dbReference type="AlphaFoldDB" id="B7QEM3"/>
<dbReference type="VEuPathDB" id="VectorBase:ISCP_032309"/>
<dbReference type="Proteomes" id="UP000001555">
    <property type="component" value="Unassembled WGS sequence"/>
</dbReference>
<dbReference type="InterPro" id="IPR017853">
    <property type="entry name" value="GH"/>
</dbReference>
<dbReference type="InterPro" id="IPR001223">
    <property type="entry name" value="Glyco_hydro18_cat"/>
</dbReference>
<dbReference type="EMBL" id="ABJB010583085">
    <property type="status" value="NOT_ANNOTATED_CDS"/>
    <property type="molecule type" value="Genomic_DNA"/>
</dbReference>
<feature type="chain" id="PRO_5010826895" evidence="1">
    <location>
        <begin position="25"/>
        <end position="249"/>
    </location>
</feature>
<evidence type="ECO:0000313" key="5">
    <source>
        <dbReference type="Proteomes" id="UP000001555"/>
    </source>
</evidence>
<name>B7QEM3_IXOSC</name>
<dbReference type="Pfam" id="PF00704">
    <property type="entry name" value="Glyco_hydro_18"/>
    <property type="match status" value="1"/>
</dbReference>
<proteinExistence type="predicted"/>
<gene>
    <name evidence="3" type="ORF">IscW_ISCW013011</name>
</gene>
<dbReference type="GO" id="GO:0005975">
    <property type="term" value="P:carbohydrate metabolic process"/>
    <property type="evidence" value="ECO:0007669"/>
    <property type="project" value="InterPro"/>
</dbReference>
<dbReference type="STRING" id="6945.B7QEM3"/>
<dbReference type="Gene3D" id="3.20.20.80">
    <property type="entry name" value="Glycosidases"/>
    <property type="match status" value="1"/>
</dbReference>
<dbReference type="PROSITE" id="PS51910">
    <property type="entry name" value="GH18_2"/>
    <property type="match status" value="1"/>
</dbReference>
<evidence type="ECO:0000256" key="1">
    <source>
        <dbReference type="SAM" id="SignalP"/>
    </source>
</evidence>
<organism>
    <name type="scientific">Ixodes scapularis</name>
    <name type="common">Black-legged tick</name>
    <name type="synonym">Deer tick</name>
    <dbReference type="NCBI Taxonomy" id="6945"/>
    <lineage>
        <taxon>Eukaryota</taxon>
        <taxon>Metazoa</taxon>
        <taxon>Ecdysozoa</taxon>
        <taxon>Arthropoda</taxon>
        <taxon>Chelicerata</taxon>
        <taxon>Arachnida</taxon>
        <taxon>Acari</taxon>
        <taxon>Parasitiformes</taxon>
        <taxon>Ixodida</taxon>
        <taxon>Ixodoidea</taxon>
        <taxon>Ixodidae</taxon>
        <taxon>Ixodinae</taxon>
        <taxon>Ixodes</taxon>
    </lineage>
</organism>
<dbReference type="EnsemblMetazoa" id="ISCW013011-RA">
    <property type="protein sequence ID" value="ISCW013011-PA"/>
    <property type="gene ID" value="ISCW013011"/>
</dbReference>
<evidence type="ECO:0000259" key="2">
    <source>
        <dbReference type="PROSITE" id="PS51910"/>
    </source>
</evidence>
<dbReference type="PANTHER" id="PTHR11177:SF317">
    <property type="entry name" value="CHITINASE 12-RELATED"/>
    <property type="match status" value="1"/>
</dbReference>
<dbReference type="HOGENOM" id="CLU_1116797_0_0_1"/>
<reference evidence="3 5" key="1">
    <citation type="submission" date="2008-03" db="EMBL/GenBank/DDBJ databases">
        <title>Annotation of Ixodes scapularis.</title>
        <authorList>
            <consortium name="Ixodes scapularis Genome Project Consortium"/>
            <person name="Caler E."/>
            <person name="Hannick L.I."/>
            <person name="Bidwell S."/>
            <person name="Joardar V."/>
            <person name="Thiagarajan M."/>
            <person name="Amedeo P."/>
            <person name="Galinsky K.J."/>
            <person name="Schobel S."/>
            <person name="Inman J."/>
            <person name="Hostetler J."/>
            <person name="Miller J."/>
            <person name="Hammond M."/>
            <person name="Megy K."/>
            <person name="Lawson D."/>
            <person name="Kodira C."/>
            <person name="Sutton G."/>
            <person name="Meyer J."/>
            <person name="Hill C.A."/>
            <person name="Birren B."/>
            <person name="Nene V."/>
            <person name="Collins F."/>
            <person name="Alarcon-Chaidez F."/>
            <person name="Wikel S."/>
            <person name="Strausberg R."/>
        </authorList>
    </citation>
    <scope>NUCLEOTIDE SEQUENCE [LARGE SCALE GENOMIC DNA]</scope>
    <source>
        <strain evidence="5">Wikel</strain>
        <strain evidence="3">Wikel colony</strain>
    </source>
</reference>
<keyword evidence="5" id="KW-1185">Reference proteome</keyword>
<dbReference type="InParanoid" id="B7QEM3"/>
<keyword evidence="1" id="KW-0732">Signal</keyword>
<evidence type="ECO:0000313" key="4">
    <source>
        <dbReference type="EnsemblMetazoa" id="ISCW013011-PA"/>
    </source>
</evidence>
<dbReference type="InterPro" id="IPR050314">
    <property type="entry name" value="Glycosyl_Hydrlase_18"/>
</dbReference>
<dbReference type="VEuPathDB" id="VectorBase:ISCW013011"/>
<dbReference type="EMBL" id="DS921696">
    <property type="protein sequence ID" value="EEC17295.1"/>
    <property type="molecule type" value="Genomic_DNA"/>
</dbReference>
<feature type="signal peptide" evidence="1">
    <location>
        <begin position="1"/>
        <end position="24"/>
    </location>
</feature>
<accession>B7QEM3</accession>
<reference evidence="4" key="2">
    <citation type="submission" date="2020-05" db="UniProtKB">
        <authorList>
            <consortium name="EnsemblMetazoa"/>
        </authorList>
    </citation>
    <scope>IDENTIFICATION</scope>
    <source>
        <strain evidence="4">wikel</strain>
    </source>
</reference>
<sequence>MAATDAIAAAVLLVVLLSCPEVSLTPTDYHSGHGGAVTCDKSQLPSRSVVCYVKPGDPHFDLSHLDPCLCTHLVYGTLEVQGDLSLGPFVHENLTALNVLREHNPHLVPMVELRGLDHVVQVPTQDQLAELVQHVSKAVAPTKPRGLDVDYQLHGVDYQVAMEQKPVLGHFLHHFRQESPLRNPVVSVTVAKEPHLVNHAYDFRTLVKNADYINVPAFMFHDGQPEYAVHPAPLHGDRGEMDNTVSILP</sequence>
<dbReference type="EMBL" id="ABJB010974674">
    <property type="status" value="NOT_ANNOTATED_CDS"/>
    <property type="molecule type" value="Genomic_DNA"/>
</dbReference>
<feature type="domain" description="GH18" evidence="2">
    <location>
        <begin position="47"/>
        <end position="249"/>
    </location>
</feature>
<dbReference type="VEuPathDB" id="VectorBase:ISCI013011"/>
<protein>
    <submittedName>
        <fullName evidence="3 4">Chitinase, putative</fullName>
    </submittedName>
</protein>
<dbReference type="PANTHER" id="PTHR11177">
    <property type="entry name" value="CHITINASE"/>
    <property type="match status" value="1"/>
</dbReference>
<dbReference type="PaxDb" id="6945-B7QEM3"/>
<dbReference type="OrthoDB" id="76388at2759"/>
<evidence type="ECO:0000313" key="3">
    <source>
        <dbReference type="EMBL" id="EEC17295.1"/>
    </source>
</evidence>
<dbReference type="EMBL" id="ABJB010405324">
    <property type="status" value="NOT_ANNOTATED_CDS"/>
    <property type="molecule type" value="Genomic_DNA"/>
</dbReference>